<dbReference type="AlphaFoldDB" id="A0ABD2ATP4"/>
<comment type="caution">
    <text evidence="1">The sequence shown here is derived from an EMBL/GenBank/DDBJ whole genome shotgun (WGS) entry which is preliminary data.</text>
</comment>
<keyword evidence="2" id="KW-1185">Reference proteome</keyword>
<proteinExistence type="predicted"/>
<dbReference type="Proteomes" id="UP001607302">
    <property type="component" value="Unassembled WGS sequence"/>
</dbReference>
<sequence>MGDPKCESPSMTAMFQLTRLFGTHEIHPLCGTKAMVTIARIFTVNSFVTIESLVRKRKMSNLLNNKYIFYRLEEILHTHMQIIKHYFLFNIFDH</sequence>
<evidence type="ECO:0000313" key="1">
    <source>
        <dbReference type="EMBL" id="KAL2723993.1"/>
    </source>
</evidence>
<evidence type="ECO:0000313" key="2">
    <source>
        <dbReference type="Proteomes" id="UP001607302"/>
    </source>
</evidence>
<accession>A0ABD2ATP4</accession>
<dbReference type="EMBL" id="JAUDFV010000139">
    <property type="protein sequence ID" value="KAL2723993.1"/>
    <property type="molecule type" value="Genomic_DNA"/>
</dbReference>
<protein>
    <submittedName>
        <fullName evidence="1">Uncharacterized protein</fullName>
    </submittedName>
</protein>
<gene>
    <name evidence="1" type="ORF">V1478_008506</name>
</gene>
<organism evidence="1 2">
    <name type="scientific">Vespula squamosa</name>
    <name type="common">Southern yellow jacket</name>
    <name type="synonym">Wasp</name>
    <dbReference type="NCBI Taxonomy" id="30214"/>
    <lineage>
        <taxon>Eukaryota</taxon>
        <taxon>Metazoa</taxon>
        <taxon>Ecdysozoa</taxon>
        <taxon>Arthropoda</taxon>
        <taxon>Hexapoda</taxon>
        <taxon>Insecta</taxon>
        <taxon>Pterygota</taxon>
        <taxon>Neoptera</taxon>
        <taxon>Endopterygota</taxon>
        <taxon>Hymenoptera</taxon>
        <taxon>Apocrita</taxon>
        <taxon>Aculeata</taxon>
        <taxon>Vespoidea</taxon>
        <taxon>Vespidae</taxon>
        <taxon>Vespinae</taxon>
        <taxon>Vespula</taxon>
    </lineage>
</organism>
<reference evidence="1 2" key="1">
    <citation type="journal article" date="2024" name="Ann. Entomol. Soc. Am.">
        <title>Genomic analyses of the southern and eastern yellowjacket wasps (Hymenoptera: Vespidae) reveal evolutionary signatures of social life.</title>
        <authorList>
            <person name="Catto M.A."/>
            <person name="Caine P.B."/>
            <person name="Orr S.E."/>
            <person name="Hunt B.G."/>
            <person name="Goodisman M.A.D."/>
        </authorList>
    </citation>
    <scope>NUCLEOTIDE SEQUENCE [LARGE SCALE GENOMIC DNA]</scope>
    <source>
        <strain evidence="1">233</strain>
        <tissue evidence="1">Head and thorax</tissue>
    </source>
</reference>
<name>A0ABD2ATP4_VESSQ</name>